<dbReference type="GO" id="GO:0008970">
    <property type="term" value="F:phospholipase A1 activity"/>
    <property type="evidence" value="ECO:0007669"/>
    <property type="project" value="UniProtKB-EC"/>
</dbReference>
<evidence type="ECO:0000313" key="21">
    <source>
        <dbReference type="EMBL" id="KDC50019.1"/>
    </source>
</evidence>
<evidence type="ECO:0000256" key="13">
    <source>
        <dbReference type="ARBA" id="ARBA00022837"/>
    </source>
</evidence>
<comment type="similarity">
    <text evidence="3 20">Belongs to the phospholipase A1 family.</text>
</comment>
<sequence>MSKYKLPFALCVLIPFSTLSQTADLSACIAEKSINADDNVTIGELKKQCSDILTNSIEKRRVLENQASPNPFSILPHKPNYVLPVSYSNVSSVPYQERLEGESLDDVETKFQVSLKYLAMENAYFDDLDIYAAFTAVSWWQSYNSDISAPFRETNYEPELIFNYSRPWQFLGVDISNTSLSFNHQSNGQAGTLSRSWNRVIGAVTIVDDDLVWNLKAWWRLPEDDKESSFLSDGDDNPNIENYYGYGELGVLWQVNNDHNLDLMFRNNLKSNNRSTFQLGWSFPLTYRLRGYVEYFNGYGDGLIYYNQHSSRLSIGVKLTDWL</sequence>
<comment type="cofactor">
    <cofactor evidence="20">
        <name>Ca(2+)</name>
        <dbReference type="ChEBI" id="CHEBI:29108"/>
    </cofactor>
    <text evidence="20">Binds 1 Ca(2+) ion per monomer. In the dimeric form the Ca(2+) is bound by different amino acids with binding of each Ca(2+) shared with ligands coming from each monomer. The Ca(2+) ion may have a role in catalysis.</text>
</comment>
<keyword evidence="15 20" id="KW-0443">Lipid metabolism</keyword>
<dbReference type="GO" id="GO:0046872">
    <property type="term" value="F:metal ion binding"/>
    <property type="evidence" value="ECO:0007669"/>
    <property type="project" value="UniProtKB-KW"/>
</dbReference>
<feature type="signal peptide" evidence="20">
    <location>
        <begin position="1"/>
        <end position="22"/>
    </location>
</feature>
<evidence type="ECO:0000256" key="9">
    <source>
        <dbReference type="ARBA" id="ARBA00022692"/>
    </source>
</evidence>
<evidence type="ECO:0000256" key="5">
    <source>
        <dbReference type="ARBA" id="ARBA00013179"/>
    </source>
</evidence>
<keyword evidence="14 20" id="KW-0442">Lipid degradation</keyword>
<dbReference type="AlphaFoldDB" id="A0ABD3Y6Q5"/>
<keyword evidence="10 19" id="KW-0479">Metal-binding</keyword>
<evidence type="ECO:0000256" key="8">
    <source>
        <dbReference type="ARBA" id="ARBA00022452"/>
    </source>
</evidence>
<proteinExistence type="inferred from homology"/>
<comment type="subcellular location">
    <subcellularLocation>
        <location evidence="20">Cell outer membrane</location>
        <topology evidence="20">Multi-pass membrane protein</topology>
    </subcellularLocation>
    <text evidence="20">One of the very few enzymes located there.</text>
</comment>
<dbReference type="EC" id="3.1.1.32" evidence="5 20"/>
<feature type="binding site" description="in dimeric form" evidence="19">
    <location>
        <position position="236"/>
    </location>
    <ligand>
        <name>Ca(2+)</name>
        <dbReference type="ChEBI" id="CHEBI:29108"/>
        <label>1</label>
    </ligand>
</feature>
<evidence type="ECO:0000256" key="19">
    <source>
        <dbReference type="PIRSR" id="PIRSR603187-2"/>
    </source>
</evidence>
<evidence type="ECO:0000256" key="12">
    <source>
        <dbReference type="ARBA" id="ARBA00022801"/>
    </source>
</evidence>
<dbReference type="PANTHER" id="PTHR40457:SF1">
    <property type="entry name" value="PHOSPHOLIPASE A1"/>
    <property type="match status" value="1"/>
</dbReference>
<feature type="binding site" description="in dimeric form" evidence="19">
    <location>
        <position position="194"/>
    </location>
    <ligand>
        <name>Ca(2+)</name>
        <dbReference type="ChEBI" id="CHEBI:29108"/>
        <label>1</label>
    </ligand>
</feature>
<feature type="binding site" description="in dimeric form" evidence="19">
    <location>
        <position position="148"/>
    </location>
    <ligand>
        <name>Ca(2+)</name>
        <dbReference type="ChEBI" id="CHEBI:29108"/>
        <label>1</label>
    </ligand>
</feature>
<keyword evidence="17 20" id="KW-0998">Cell outer membrane</keyword>
<evidence type="ECO:0000256" key="4">
    <source>
        <dbReference type="ARBA" id="ARBA00011702"/>
    </source>
</evidence>
<evidence type="ECO:0000256" key="18">
    <source>
        <dbReference type="PIRSR" id="PIRSR603187-1"/>
    </source>
</evidence>
<dbReference type="Gene3D" id="2.40.230.10">
    <property type="entry name" value="Phospholipase A1"/>
    <property type="match status" value="1"/>
</dbReference>
<keyword evidence="13 19" id="KW-0106">Calcium</keyword>
<dbReference type="SUPFAM" id="SSF56931">
    <property type="entry name" value="Outer membrane phospholipase A (OMPLA)"/>
    <property type="match status" value="1"/>
</dbReference>
<keyword evidence="12 20" id="KW-0378">Hydrolase</keyword>
<evidence type="ECO:0000313" key="22">
    <source>
        <dbReference type="Proteomes" id="UP000027154"/>
    </source>
</evidence>
<evidence type="ECO:0000256" key="1">
    <source>
        <dbReference type="ARBA" id="ARBA00000111"/>
    </source>
</evidence>
<keyword evidence="16" id="KW-0472">Membrane</keyword>
<protein>
    <recommendedName>
        <fullName evidence="7 20">Phospholipase A1</fullName>
        <ecNumber evidence="5 20">3.1.1.32</ecNumber>
        <ecNumber evidence="6 20">3.1.1.4</ecNumber>
    </recommendedName>
    <alternativeName>
        <fullName evidence="20">Phosphatidylcholine 1-acylhydrolase</fullName>
    </alternativeName>
</protein>
<feature type="active site" description="Proton acceptor" evidence="18">
    <location>
        <position position="184"/>
    </location>
</feature>
<evidence type="ECO:0000256" key="3">
    <source>
        <dbReference type="ARBA" id="ARBA00010525"/>
    </source>
</evidence>
<evidence type="ECO:0000256" key="6">
    <source>
        <dbReference type="ARBA" id="ARBA00013278"/>
    </source>
</evidence>
<dbReference type="EC" id="3.1.1.4" evidence="6 20"/>
<dbReference type="GO" id="GO:0009279">
    <property type="term" value="C:cell outer membrane"/>
    <property type="evidence" value="ECO:0007669"/>
    <property type="project" value="UniProtKB-SubCell"/>
</dbReference>
<dbReference type="GO" id="GO:0016042">
    <property type="term" value="P:lipid catabolic process"/>
    <property type="evidence" value="ECO:0007669"/>
    <property type="project" value="UniProtKB-KW"/>
</dbReference>
<keyword evidence="8" id="KW-1134">Transmembrane beta strand</keyword>
<comment type="catalytic activity">
    <reaction evidence="2 20">
        <text>a 1,2-diacyl-sn-glycero-3-phosphocholine + H2O = a 1-acyl-sn-glycero-3-phosphocholine + a fatty acid + H(+)</text>
        <dbReference type="Rhea" id="RHEA:15801"/>
        <dbReference type="ChEBI" id="CHEBI:15377"/>
        <dbReference type="ChEBI" id="CHEBI:15378"/>
        <dbReference type="ChEBI" id="CHEBI:28868"/>
        <dbReference type="ChEBI" id="CHEBI:57643"/>
        <dbReference type="ChEBI" id="CHEBI:58168"/>
        <dbReference type="EC" id="3.1.1.4"/>
    </reaction>
</comment>
<dbReference type="InterPro" id="IPR036541">
    <property type="entry name" value="PLipase_A1_sf"/>
</dbReference>
<dbReference type="Proteomes" id="UP000027154">
    <property type="component" value="Unassembled WGS sequence"/>
</dbReference>
<gene>
    <name evidence="21" type="ORF">DC53_14015</name>
</gene>
<comment type="caution">
    <text evidence="21">The sequence shown here is derived from an EMBL/GenBank/DDBJ whole genome shotgun (WGS) entry which is preliminary data.</text>
</comment>
<dbReference type="Pfam" id="PF02253">
    <property type="entry name" value="PLA1"/>
    <property type="match status" value="1"/>
</dbReference>
<evidence type="ECO:0000256" key="2">
    <source>
        <dbReference type="ARBA" id="ARBA00001604"/>
    </source>
</evidence>
<evidence type="ECO:0000256" key="17">
    <source>
        <dbReference type="ARBA" id="ARBA00023237"/>
    </source>
</evidence>
<dbReference type="InterPro" id="IPR003187">
    <property type="entry name" value="PLipase_A1"/>
</dbReference>
<feature type="active site" description="Nucleophile" evidence="18">
    <location>
        <position position="186"/>
    </location>
</feature>
<dbReference type="GO" id="GO:0004623">
    <property type="term" value="F:phospholipase A2 activity"/>
    <property type="evidence" value="ECO:0007669"/>
    <property type="project" value="UniProtKB-EC"/>
</dbReference>
<evidence type="ECO:0000256" key="7">
    <source>
        <dbReference type="ARBA" id="ARBA00021726"/>
    </source>
</evidence>
<reference evidence="21 22" key="1">
    <citation type="submission" date="2014-04" db="EMBL/GenBank/DDBJ databases">
        <title>Pseudoalteromonas galatheae sp. nov., isolated from a deep-sea polychaete near Canal Concepcion, Chile.</title>
        <authorList>
            <person name="Machado H.R."/>
            <person name="Gram L."/>
            <person name="Vynne N.G."/>
        </authorList>
    </citation>
    <scope>NUCLEOTIDE SEQUENCE [LARGE SCALE GENOMIC DNA]</scope>
    <source>
        <strain evidence="21 22">KMM216</strain>
    </source>
</reference>
<evidence type="ECO:0000256" key="16">
    <source>
        <dbReference type="ARBA" id="ARBA00023136"/>
    </source>
</evidence>
<dbReference type="CDD" id="cd00541">
    <property type="entry name" value="OMPLA"/>
    <property type="match status" value="1"/>
</dbReference>
<comment type="function">
    <text evidence="20">Hydrolysis of phosphatidylcholine with phospholipase A2 (EC 3.1.1.4) and phospholipase A1 (EC 3.1.1.32) activities.</text>
</comment>
<comment type="subunit">
    <text evidence="4 20">Homodimer; dimerization is reversible, and the dimeric form is the active one.</text>
</comment>
<comment type="catalytic activity">
    <reaction evidence="1 20">
        <text>a 1,2-diacyl-sn-glycero-3-phosphocholine + H2O = a 2-acyl-sn-glycero-3-phosphocholine + a fatty acid + H(+)</text>
        <dbReference type="Rhea" id="RHEA:18689"/>
        <dbReference type="ChEBI" id="CHEBI:15377"/>
        <dbReference type="ChEBI" id="CHEBI:15378"/>
        <dbReference type="ChEBI" id="CHEBI:28868"/>
        <dbReference type="ChEBI" id="CHEBI:57643"/>
        <dbReference type="ChEBI" id="CHEBI:57875"/>
        <dbReference type="EC" id="3.1.1.32"/>
    </reaction>
</comment>
<keyword evidence="11 20" id="KW-0732">Signal</keyword>
<evidence type="ECO:0000256" key="20">
    <source>
        <dbReference type="RuleBase" id="RU366027"/>
    </source>
</evidence>
<keyword evidence="9" id="KW-0812">Transmembrane</keyword>
<evidence type="ECO:0000256" key="14">
    <source>
        <dbReference type="ARBA" id="ARBA00022963"/>
    </source>
</evidence>
<dbReference type="EMBL" id="JJNZ01000048">
    <property type="protein sequence ID" value="KDC50019.1"/>
    <property type="molecule type" value="Genomic_DNA"/>
</dbReference>
<name>A0ABD3Y6Q5_9GAMM</name>
<organism evidence="21 22">
    <name type="scientific">Pseudoalteromonas fuliginea</name>
    <dbReference type="NCBI Taxonomy" id="1872678"/>
    <lineage>
        <taxon>Bacteria</taxon>
        <taxon>Pseudomonadati</taxon>
        <taxon>Pseudomonadota</taxon>
        <taxon>Gammaproteobacteria</taxon>
        <taxon>Alteromonadales</taxon>
        <taxon>Pseudoalteromonadaceae</taxon>
        <taxon>Pseudoalteromonas</taxon>
    </lineage>
</organism>
<evidence type="ECO:0000256" key="10">
    <source>
        <dbReference type="ARBA" id="ARBA00022723"/>
    </source>
</evidence>
<dbReference type="RefSeq" id="WP_081824571.1">
    <property type="nucleotide sequence ID" value="NZ_JJNZ01000048.1"/>
</dbReference>
<evidence type="ECO:0000256" key="15">
    <source>
        <dbReference type="ARBA" id="ARBA00023098"/>
    </source>
</evidence>
<dbReference type="PRINTS" id="PR01486">
    <property type="entry name" value="PHPHLIPASEA1"/>
</dbReference>
<dbReference type="PANTHER" id="PTHR40457">
    <property type="entry name" value="PHOSPHOLIPASE A1"/>
    <property type="match status" value="1"/>
</dbReference>
<evidence type="ECO:0000256" key="11">
    <source>
        <dbReference type="ARBA" id="ARBA00022729"/>
    </source>
</evidence>
<accession>A0ABD3Y6Q5</accession>
<feature type="chain" id="PRO_5044529094" description="Phospholipase A1" evidence="20">
    <location>
        <begin position="23"/>
        <end position="323"/>
    </location>
</feature>